<protein>
    <recommendedName>
        <fullName evidence="4">Replicase polyprotein 1ab</fullName>
    </recommendedName>
</protein>
<evidence type="ECO:0000313" key="3">
    <source>
        <dbReference type="Proteomes" id="UP001501222"/>
    </source>
</evidence>
<keyword evidence="3" id="KW-1185">Reference proteome</keyword>
<gene>
    <name evidence="2" type="ORF">GCM10022235_37750</name>
</gene>
<dbReference type="InterPro" id="IPR011990">
    <property type="entry name" value="TPR-like_helical_dom_sf"/>
</dbReference>
<comment type="caution">
    <text evidence="2">The sequence shown here is derived from an EMBL/GenBank/DDBJ whole genome shotgun (WGS) entry which is preliminary data.</text>
</comment>
<proteinExistence type="predicted"/>
<evidence type="ECO:0000313" key="2">
    <source>
        <dbReference type="EMBL" id="GAA3565548.1"/>
    </source>
</evidence>
<sequence>MKAELRSLPRSLADLVAQHLVASGRFLEDDPDLAYLHAKTARRLAARLGGVREAVAITAYLSEHYAEALTEFRAVRRMTGNHEVLPAMADCERALGHPEKALALSQEKAVLTLEEGSQIEMLIVAAGARRDMGQTAAAIQVLDIPELTKRTRAEWLPRLRYAYADALAEAGRTDEALTWFHRAAGSDQDGSTGAAERAAELEGLTFTDLDEDDEDEVIIEVFDEAEDADDADGDVASDSDDSNADDADEDDSDDAASDSDDSADDADDDLESDDEDDSDEDADDADSDSDSDEDDDADADDSDSDDSDEDADDADSDSDSDEDDDADADDSDSDDSDEDAEDAADSDDSDGDDDSDDDDESGEDDAEDGGSAGDEAAGDDAEGEKAGGKSAE</sequence>
<dbReference type="SUPFAM" id="SSF48452">
    <property type="entry name" value="TPR-like"/>
    <property type="match status" value="1"/>
</dbReference>
<feature type="compositionally biased region" description="Basic and acidic residues" evidence="1">
    <location>
        <begin position="383"/>
        <end position="392"/>
    </location>
</feature>
<dbReference type="Gene3D" id="1.25.40.10">
    <property type="entry name" value="Tetratricopeptide repeat domain"/>
    <property type="match status" value="1"/>
</dbReference>
<dbReference type="EMBL" id="BAABAA010000004">
    <property type="protein sequence ID" value="GAA3565548.1"/>
    <property type="molecule type" value="Genomic_DNA"/>
</dbReference>
<feature type="compositionally biased region" description="Acidic residues" evidence="1">
    <location>
        <begin position="223"/>
        <end position="368"/>
    </location>
</feature>
<organism evidence="2 3">
    <name type="scientific">Kribbella ginsengisoli</name>
    <dbReference type="NCBI Taxonomy" id="363865"/>
    <lineage>
        <taxon>Bacteria</taxon>
        <taxon>Bacillati</taxon>
        <taxon>Actinomycetota</taxon>
        <taxon>Actinomycetes</taxon>
        <taxon>Propionibacteriales</taxon>
        <taxon>Kribbellaceae</taxon>
        <taxon>Kribbella</taxon>
    </lineage>
</organism>
<name>A0ABP6XJ93_9ACTN</name>
<dbReference type="Proteomes" id="UP001501222">
    <property type="component" value="Unassembled WGS sequence"/>
</dbReference>
<evidence type="ECO:0000256" key="1">
    <source>
        <dbReference type="SAM" id="MobiDB-lite"/>
    </source>
</evidence>
<reference evidence="3" key="1">
    <citation type="journal article" date="2019" name="Int. J. Syst. Evol. Microbiol.">
        <title>The Global Catalogue of Microorganisms (GCM) 10K type strain sequencing project: providing services to taxonomists for standard genome sequencing and annotation.</title>
        <authorList>
            <consortium name="The Broad Institute Genomics Platform"/>
            <consortium name="The Broad Institute Genome Sequencing Center for Infectious Disease"/>
            <person name="Wu L."/>
            <person name="Ma J."/>
        </authorList>
    </citation>
    <scope>NUCLEOTIDE SEQUENCE [LARGE SCALE GENOMIC DNA]</scope>
    <source>
        <strain evidence="3">JCM 16928</strain>
    </source>
</reference>
<evidence type="ECO:0008006" key="4">
    <source>
        <dbReference type="Google" id="ProtNLM"/>
    </source>
</evidence>
<accession>A0ABP6XJ93</accession>
<feature type="region of interest" description="Disordered" evidence="1">
    <location>
        <begin position="223"/>
        <end position="392"/>
    </location>
</feature>